<comment type="caution">
    <text evidence="7">The sequence shown here is derived from an EMBL/GenBank/DDBJ whole genome shotgun (WGS) entry which is preliminary data.</text>
</comment>
<dbReference type="InterPro" id="IPR002792">
    <property type="entry name" value="TRAM_dom"/>
</dbReference>
<keyword evidence="2 4" id="KW-0808">Transferase</keyword>
<dbReference type="PANTHER" id="PTHR11061:SF30">
    <property type="entry name" value="TRNA (URACIL(54)-C(5))-METHYLTRANSFERASE"/>
    <property type="match status" value="1"/>
</dbReference>
<comment type="similarity">
    <text evidence="4">Belongs to the class I-like SAM-binding methyltransferase superfamily. RNA M5U methyltransferase family.</text>
</comment>
<dbReference type="Gene3D" id="3.40.50.150">
    <property type="entry name" value="Vaccinia Virus protein VP39"/>
    <property type="match status" value="1"/>
</dbReference>
<evidence type="ECO:0000256" key="2">
    <source>
        <dbReference type="ARBA" id="ARBA00022679"/>
    </source>
</evidence>
<evidence type="ECO:0000259" key="6">
    <source>
        <dbReference type="PROSITE" id="PS50926"/>
    </source>
</evidence>
<feature type="binding site" evidence="4">
    <location>
        <position position="326"/>
    </location>
    <ligand>
        <name>S-adenosyl-L-methionine</name>
        <dbReference type="ChEBI" id="CHEBI:59789"/>
    </ligand>
</feature>
<dbReference type="InterPro" id="IPR029063">
    <property type="entry name" value="SAM-dependent_MTases_sf"/>
</dbReference>
<dbReference type="SUPFAM" id="SSF53335">
    <property type="entry name" value="S-adenosyl-L-methionine-dependent methyltransferases"/>
    <property type="match status" value="1"/>
</dbReference>
<dbReference type="SUPFAM" id="SSF50249">
    <property type="entry name" value="Nucleic acid-binding proteins"/>
    <property type="match status" value="1"/>
</dbReference>
<dbReference type="PROSITE" id="PS51687">
    <property type="entry name" value="SAM_MT_RNA_M5U"/>
    <property type="match status" value="1"/>
</dbReference>
<evidence type="ECO:0000256" key="3">
    <source>
        <dbReference type="ARBA" id="ARBA00022691"/>
    </source>
</evidence>
<dbReference type="PANTHER" id="PTHR11061">
    <property type="entry name" value="RNA M5U METHYLTRANSFERASE"/>
    <property type="match status" value="1"/>
</dbReference>
<dbReference type="RefSeq" id="WP_227209853.1">
    <property type="nucleotide sequence ID" value="NZ_BAABZQ010000001.1"/>
</dbReference>
<dbReference type="Gene3D" id="2.40.50.140">
    <property type="entry name" value="Nucleic acid-binding proteins"/>
    <property type="match status" value="1"/>
</dbReference>
<dbReference type="PROSITE" id="PS01230">
    <property type="entry name" value="TRMA_1"/>
    <property type="match status" value="1"/>
</dbReference>
<dbReference type="NCBIfam" id="TIGR00479">
    <property type="entry name" value="rumA"/>
    <property type="match status" value="1"/>
</dbReference>
<evidence type="ECO:0000256" key="1">
    <source>
        <dbReference type="ARBA" id="ARBA00022603"/>
    </source>
</evidence>
<organism evidence="7 8">
    <name type="scientific">Blautia parvula</name>
    <dbReference type="NCBI Taxonomy" id="2877527"/>
    <lineage>
        <taxon>Bacteria</taxon>
        <taxon>Bacillati</taxon>
        <taxon>Bacillota</taxon>
        <taxon>Clostridia</taxon>
        <taxon>Lachnospirales</taxon>
        <taxon>Lachnospiraceae</taxon>
        <taxon>Blautia</taxon>
    </lineage>
</organism>
<dbReference type="Proteomes" id="UP001600941">
    <property type="component" value="Unassembled WGS sequence"/>
</dbReference>
<feature type="active site" evidence="5">
    <location>
        <position position="419"/>
    </location>
</feature>
<dbReference type="EMBL" id="BAABZQ010000001">
    <property type="protein sequence ID" value="GAA6498735.1"/>
    <property type="molecule type" value="Genomic_DNA"/>
</dbReference>
<feature type="binding site" evidence="4">
    <location>
        <position position="392"/>
    </location>
    <ligand>
        <name>S-adenosyl-L-methionine</name>
        <dbReference type="ChEBI" id="CHEBI:59789"/>
    </ligand>
</feature>
<feature type="binding site" evidence="4">
    <location>
        <position position="347"/>
    </location>
    <ligand>
        <name>S-adenosyl-L-methionine</name>
        <dbReference type="ChEBI" id="CHEBI:59789"/>
    </ligand>
</feature>
<keyword evidence="8" id="KW-1185">Reference proteome</keyword>
<reference evidence="7 8" key="1">
    <citation type="submission" date="2024-04" db="EMBL/GenBank/DDBJ databases">
        <title>Defined microbial consortia suppress multidrug-resistant proinflammatory Enterobacteriaceae via ecological control.</title>
        <authorList>
            <person name="Furuichi M."/>
            <person name="Kawaguchi T."/>
            <person name="Pust M."/>
            <person name="Yasuma K."/>
            <person name="Plichta D."/>
            <person name="Hasegawa N."/>
            <person name="Ohya T."/>
            <person name="Bhattarai S."/>
            <person name="Sasajima S."/>
            <person name="Aoto Y."/>
            <person name="Tuganbaev T."/>
            <person name="Yaginuma M."/>
            <person name="Ueda M."/>
            <person name="Okahashi N."/>
            <person name="Amafuji K."/>
            <person name="Kiridooshi Y."/>
            <person name="Sugita K."/>
            <person name="Strazar M."/>
            <person name="Skelly A."/>
            <person name="Suda W."/>
            <person name="Hattori M."/>
            <person name="Nakamoto N."/>
            <person name="Caballero S."/>
            <person name="Norman J."/>
            <person name="Olle B."/>
            <person name="Tanoue T."/>
            <person name="Arita M."/>
            <person name="Bucci V."/>
            <person name="Atarashi K."/>
            <person name="Xavier R."/>
            <person name="Honda K."/>
        </authorList>
    </citation>
    <scope>NUCLEOTIDE SEQUENCE [LARGE SCALE GENOMIC DNA]</scope>
    <source>
        <strain evidence="8">k34-0107-D12</strain>
    </source>
</reference>
<name>A0ABQ0BQC3_9FIRM</name>
<dbReference type="CDD" id="cd02440">
    <property type="entry name" value="AdoMet_MTases"/>
    <property type="match status" value="1"/>
</dbReference>
<evidence type="ECO:0000256" key="4">
    <source>
        <dbReference type="PROSITE-ProRule" id="PRU01024"/>
    </source>
</evidence>
<feature type="domain" description="TRAM" evidence="6">
    <location>
        <begin position="1"/>
        <end position="58"/>
    </location>
</feature>
<dbReference type="InterPro" id="IPR010280">
    <property type="entry name" value="U5_MeTrfase_fam"/>
</dbReference>
<gene>
    <name evidence="7" type="primary">rlmD_2</name>
    <name evidence="7" type="ORF">K340107D12_15510</name>
</gene>
<proteinExistence type="inferred from homology"/>
<dbReference type="Pfam" id="PF05958">
    <property type="entry name" value="tRNA_U5-meth_tr"/>
    <property type="match status" value="1"/>
</dbReference>
<evidence type="ECO:0000256" key="5">
    <source>
        <dbReference type="PROSITE-ProRule" id="PRU10015"/>
    </source>
</evidence>
<dbReference type="PROSITE" id="PS50926">
    <property type="entry name" value="TRAM"/>
    <property type="match status" value="1"/>
</dbReference>
<feature type="active site" description="Nucleophile" evidence="4">
    <location>
        <position position="419"/>
    </location>
</feature>
<protein>
    <submittedName>
        <fullName evidence="7">23S rRNA (Uracil(1939)-C(5))-methyltransferase RlmD</fullName>
    </submittedName>
</protein>
<sequence>MKKGEIYEGIIEKVDFPNKGRIIIDGRTVTVKNGIPGQKVRFLINKKRGDRLEGRLLEVLEKSPLEKREPVCSIFPACGGCMYQTMEYEDQLNMKAEQVKNLLDKVIVNAGQVDEDGSPDYMFEGIKGSPMEFAYRNKMEFSFGDEYKDGPLALGLHKKGSTYDVLNAYDCKLVHEDMTKILQCVGEYFRSRNVSYYKKMQHVGYLRHLLLRRANTTGEILVNLVTTSQEEHDLEPLKEELLALPLEGEIVGFLHIINDALSDMVQSDETRILYGKDYFYEEILGLKFKVTPFSFFQPNSYGAEVLYNTAREYIGDTKDMTVFDLYSGTGTISQILSPVAKKVIGVEIVEEAVQAAKENAELNGIDNCRFFAGDVLKVIDEIEEKPDFIVLDPPRDGIHPKALPKIVEYGVEKMVYISCKPSSLSRDLEVFLRDGYRVERVCCVDQFCQTVHVETVVLLSQQKPDDTIEIDLDLDELDATSAELKATYQEIKDYVLKEFGLKVSSLYISQVKRKCGIEVGENYNLPKSENARVPQCPKEKEDAIKAALKYYAMI</sequence>
<evidence type="ECO:0000313" key="7">
    <source>
        <dbReference type="EMBL" id="GAA6498735.1"/>
    </source>
</evidence>
<keyword evidence="3 4" id="KW-0949">S-adenosyl-L-methionine</keyword>
<dbReference type="InterPro" id="IPR012340">
    <property type="entry name" value="NA-bd_OB-fold"/>
</dbReference>
<feature type="binding site" evidence="4">
    <location>
        <position position="297"/>
    </location>
    <ligand>
        <name>S-adenosyl-L-methionine</name>
        <dbReference type="ChEBI" id="CHEBI:59789"/>
    </ligand>
</feature>
<accession>A0ABQ0BQC3</accession>
<dbReference type="InterPro" id="IPR030390">
    <property type="entry name" value="MeTrfase_TrmA_AS"/>
</dbReference>
<evidence type="ECO:0000313" key="8">
    <source>
        <dbReference type="Proteomes" id="UP001600941"/>
    </source>
</evidence>
<dbReference type="Gene3D" id="2.40.50.1070">
    <property type="match status" value="1"/>
</dbReference>
<keyword evidence="1 4" id="KW-0489">Methyltransferase</keyword>